<dbReference type="InterPro" id="IPR046454">
    <property type="entry name" value="GpA_endonuclease"/>
</dbReference>
<evidence type="ECO:0000313" key="4">
    <source>
        <dbReference type="EMBL" id="AVY95710.1"/>
    </source>
</evidence>
<sequence>MYASGFTAYRDGFSAGLTPDPALWVDEWADEYQRIPTDVGAAEPGKYRTDRTPYAREVMRCLSPSHPCRRVVVMGASQMLKTQVFLNWMGALIHMAPGNILALEPSLNLAKRLSGRISKTIDAVPVLQGKVAAPRSRDSKNTIDTKEYAGGSLYITTAGSAANLAEIAARYLYGDEIDRWERNLNGEGDPIKMFENRATTFGHNGKIYYSSSPTIDGASLIKELHDKGDQRRYFVPCPHCGEMQVLEITQLRWSVDGQSVICACSACGGLFAEHHKTRMLESGEWRATAKGDGQTISFHIDAMYMPLGWLSWTELLTQHEEAMVALKAGNPEPMQVFYNTRLAKVWDNTQERTKAKELQDRAEDYALRSIPSGVLVLTAAVDTQDNRLELKVMGWGIGLESWVIDHRVLMGDPAEQATWDALDEQLLAEFTHPSGRTMTIKATAIDSGGHHAQEVYQFCRLRRWRNVLAIKGASKPGKPVLAQRASKVDINWRGQTEKNGCELWMIGTDTAKDWLTNRYRLLDGPGAIHFSRDLPEDYFEQLTVERKIVRFVKGYKKTEWVKPKAARNEAFDLAVYNLSMAHYLGLAKFQPADWEKLQLQYAQTGLFDSQPPGQPAPATPARPDPAPAGSVVSHPAPRRLTRSGYLNRR</sequence>
<dbReference type="Proteomes" id="UP000244173">
    <property type="component" value="Chromosome"/>
</dbReference>
<evidence type="ECO:0000259" key="3">
    <source>
        <dbReference type="Pfam" id="PF20454"/>
    </source>
</evidence>
<feature type="compositionally biased region" description="Pro residues" evidence="1">
    <location>
        <begin position="612"/>
        <end position="626"/>
    </location>
</feature>
<dbReference type="EMBL" id="CP028519">
    <property type="protein sequence ID" value="AVY95710.1"/>
    <property type="molecule type" value="Genomic_DNA"/>
</dbReference>
<reference evidence="4 5" key="1">
    <citation type="submission" date="2018-04" db="EMBL/GenBank/DDBJ databases">
        <title>Denitrifier Microvirgula.</title>
        <authorList>
            <person name="Anderson E."/>
            <person name="Jang J."/>
            <person name="Ishii S."/>
        </authorList>
    </citation>
    <scope>NUCLEOTIDE SEQUENCE [LARGE SCALE GENOMIC DNA]</scope>
    <source>
        <strain evidence="4 5">BE2.4</strain>
    </source>
</reference>
<evidence type="ECO:0000256" key="1">
    <source>
        <dbReference type="SAM" id="MobiDB-lite"/>
    </source>
</evidence>
<dbReference type="KEGG" id="maer:DAI18_17925"/>
<dbReference type="InterPro" id="IPR008866">
    <property type="entry name" value="Phage_lambda_GpA-like"/>
</dbReference>
<keyword evidence="5" id="KW-1185">Reference proteome</keyword>
<evidence type="ECO:0000259" key="2">
    <source>
        <dbReference type="Pfam" id="PF05876"/>
    </source>
</evidence>
<dbReference type="Gene3D" id="3.40.50.300">
    <property type="entry name" value="P-loop containing nucleotide triphosphate hydrolases"/>
    <property type="match status" value="1"/>
</dbReference>
<feature type="region of interest" description="Disordered" evidence="1">
    <location>
        <begin position="606"/>
        <end position="649"/>
    </location>
</feature>
<gene>
    <name evidence="4" type="ORF">DAI18_17925</name>
</gene>
<feature type="domain" description="Phage terminase large subunit GpA ATPase" evidence="2">
    <location>
        <begin position="41"/>
        <end position="285"/>
    </location>
</feature>
<dbReference type="InterPro" id="IPR027417">
    <property type="entry name" value="P-loop_NTPase"/>
</dbReference>
<accession>A0A2S0PEA1</accession>
<dbReference type="Pfam" id="PF05876">
    <property type="entry name" value="GpA_ATPase"/>
    <property type="match status" value="1"/>
</dbReference>
<proteinExistence type="inferred from homology"/>
<dbReference type="OrthoDB" id="5181253at2"/>
<dbReference type="GO" id="GO:0016887">
    <property type="term" value="F:ATP hydrolysis activity"/>
    <property type="evidence" value="ECO:0007669"/>
    <property type="project" value="InterPro"/>
</dbReference>
<dbReference type="HAMAP" id="MF_04144">
    <property type="entry name" value="TERL_LAMBDA"/>
    <property type="match status" value="1"/>
</dbReference>
<feature type="domain" description="Terminase large subunit GpA endonuclease" evidence="3">
    <location>
        <begin position="296"/>
        <end position="587"/>
    </location>
</feature>
<feature type="compositionally biased region" description="Basic residues" evidence="1">
    <location>
        <begin position="636"/>
        <end position="649"/>
    </location>
</feature>
<dbReference type="GO" id="GO:0004519">
    <property type="term" value="F:endonuclease activity"/>
    <property type="evidence" value="ECO:0007669"/>
    <property type="project" value="InterPro"/>
</dbReference>
<evidence type="ECO:0000313" key="5">
    <source>
        <dbReference type="Proteomes" id="UP000244173"/>
    </source>
</evidence>
<dbReference type="GO" id="GO:0005524">
    <property type="term" value="F:ATP binding"/>
    <property type="evidence" value="ECO:0007669"/>
    <property type="project" value="InterPro"/>
</dbReference>
<dbReference type="Pfam" id="PF20454">
    <property type="entry name" value="GpA_nuclease"/>
    <property type="match status" value="1"/>
</dbReference>
<organism evidence="4 5">
    <name type="scientific">Microvirgula aerodenitrificans</name>
    <dbReference type="NCBI Taxonomy" id="57480"/>
    <lineage>
        <taxon>Bacteria</taxon>
        <taxon>Pseudomonadati</taxon>
        <taxon>Pseudomonadota</taxon>
        <taxon>Betaproteobacteria</taxon>
        <taxon>Neisseriales</taxon>
        <taxon>Aquaspirillaceae</taxon>
        <taxon>Microvirgula</taxon>
    </lineage>
</organism>
<name>A0A2S0PEA1_9NEIS</name>
<dbReference type="InterPro" id="IPR046453">
    <property type="entry name" value="GpA_ATPase"/>
</dbReference>
<protein>
    <submittedName>
        <fullName evidence="4">Terminase</fullName>
    </submittedName>
</protein>
<dbReference type="AlphaFoldDB" id="A0A2S0PEA1"/>
<dbReference type="RefSeq" id="WP_107890103.1">
    <property type="nucleotide sequence ID" value="NZ_CP028519.1"/>
</dbReference>